<dbReference type="RefSeq" id="WP_048706265.1">
    <property type="nucleotide sequence ID" value="NZ_CP012034.1"/>
</dbReference>
<gene>
    <name evidence="2" type="ORF">ABM34_12875</name>
</gene>
<organism evidence="2 3">
    <name type="scientific">Companilactobacillus ginsenosidimutans</name>
    <dbReference type="NCBI Taxonomy" id="1007676"/>
    <lineage>
        <taxon>Bacteria</taxon>
        <taxon>Bacillati</taxon>
        <taxon>Bacillota</taxon>
        <taxon>Bacilli</taxon>
        <taxon>Lactobacillales</taxon>
        <taxon>Lactobacillaceae</taxon>
        <taxon>Companilactobacillus</taxon>
    </lineage>
</organism>
<proteinExistence type="predicted"/>
<sequence length="71" mass="8275">MDNQTDTQSTEELNKQDRNTGVATPEENKTDDHKDNNDDQEKTGGKNTLMRRSTQLFNKSWTERKRTTTRS</sequence>
<accession>A0A0H4QIT4</accession>
<reference evidence="3" key="1">
    <citation type="submission" date="2015-07" db="EMBL/GenBank/DDBJ databases">
        <title>Lactobacillus ginsenosidimutans/EMML 3141/ whole genome sequencing.</title>
        <authorList>
            <person name="Kim M.K."/>
            <person name="Im W.-T."/>
            <person name="Srinivasan S."/>
            <person name="Lee J.-J."/>
        </authorList>
    </citation>
    <scope>NUCLEOTIDE SEQUENCE [LARGE SCALE GENOMIC DNA]</scope>
    <source>
        <strain evidence="3">EMML 3041</strain>
    </source>
</reference>
<protein>
    <submittedName>
        <fullName evidence="2">Uncharacterized protein</fullName>
    </submittedName>
</protein>
<dbReference type="EMBL" id="CP012034">
    <property type="protein sequence ID" value="AKP68344.1"/>
    <property type="molecule type" value="Genomic_DNA"/>
</dbReference>
<feature type="region of interest" description="Disordered" evidence="1">
    <location>
        <begin position="1"/>
        <end position="71"/>
    </location>
</feature>
<evidence type="ECO:0000313" key="3">
    <source>
        <dbReference type="Proteomes" id="UP000036106"/>
    </source>
</evidence>
<keyword evidence="3" id="KW-1185">Reference proteome</keyword>
<evidence type="ECO:0000313" key="2">
    <source>
        <dbReference type="EMBL" id="AKP68344.1"/>
    </source>
</evidence>
<dbReference type="KEGG" id="lgn:ABM34_12875"/>
<name>A0A0H4QIT4_9LACO</name>
<dbReference type="PATRIC" id="fig|1007676.4.peg.2609"/>
<feature type="compositionally biased region" description="Polar residues" evidence="1">
    <location>
        <begin position="50"/>
        <end position="60"/>
    </location>
</feature>
<dbReference type="Proteomes" id="UP000036106">
    <property type="component" value="Chromosome"/>
</dbReference>
<evidence type="ECO:0000256" key="1">
    <source>
        <dbReference type="SAM" id="MobiDB-lite"/>
    </source>
</evidence>
<feature type="compositionally biased region" description="Basic and acidic residues" evidence="1">
    <location>
        <begin position="26"/>
        <end position="44"/>
    </location>
</feature>
<dbReference type="AlphaFoldDB" id="A0A0H4QIT4"/>
<feature type="compositionally biased region" description="Polar residues" evidence="1">
    <location>
        <begin position="1"/>
        <end position="11"/>
    </location>
</feature>
<feature type="compositionally biased region" description="Basic and acidic residues" evidence="1">
    <location>
        <begin position="61"/>
        <end position="71"/>
    </location>
</feature>